<reference evidence="2 4" key="2">
    <citation type="journal article" date="2012" name="J. Bacteriol.">
        <title>Complete Genome Sequence of Rahnella sp. Strain Y9602, a Gammaproteobacterium Isolate from Metal- and Radionuclide-Contaminated Soil.</title>
        <authorList>
            <person name="Martinez R.J."/>
            <person name="Bruce D."/>
            <person name="Detter C."/>
            <person name="Goodwin L.A."/>
            <person name="Han J."/>
            <person name="Han C.S."/>
            <person name="Held B."/>
            <person name="Land M.L."/>
            <person name="Mikhailova N."/>
            <person name="Nolan M."/>
            <person name="Pennacchio L."/>
            <person name="Pitluck S."/>
            <person name="Tapia R."/>
            <person name="Woyke T."/>
            <person name="Sobecky P.A."/>
        </authorList>
    </citation>
    <scope>NUCLEOTIDE SEQUENCE [LARGE SCALE GENOMIC DNA]</scope>
    <source>
        <strain evidence="2 4">Y9602</strain>
        <plasmid evidence="2 4">pRAHAQ01</plasmid>
    </source>
</reference>
<dbReference type="eggNOG" id="ENOG502ZCGM">
    <property type="taxonomic scope" value="Bacteria"/>
</dbReference>
<dbReference type="AlphaFoldDB" id="A0A0H3FH16"/>
<proteinExistence type="predicted"/>
<dbReference type="Proteomes" id="UP000007257">
    <property type="component" value="Plasmid pRAHAQ01"/>
</dbReference>
<organism evidence="2 4">
    <name type="scientific">Rahnella sp. (strain Y9602)</name>
    <dbReference type="NCBI Taxonomy" id="2703885"/>
    <lineage>
        <taxon>Bacteria</taxon>
        <taxon>Pseudomonadati</taxon>
        <taxon>Pseudomonadota</taxon>
        <taxon>Gammaproteobacteria</taxon>
        <taxon>Enterobacterales</taxon>
        <taxon>Yersiniaceae</taxon>
        <taxon>Rahnella</taxon>
    </lineage>
</organism>
<name>A0A0H3FH16_RAHSY</name>
<dbReference type="RefSeq" id="WP_013578090.1">
    <property type="nucleotide sequence ID" value="NC_015062.1"/>
</dbReference>
<dbReference type="Pfam" id="PF11769">
    <property type="entry name" value="DUF3313"/>
    <property type="match status" value="1"/>
</dbReference>
<dbReference type="Proteomes" id="UP001598201">
    <property type="component" value="Unassembled WGS sequence"/>
</dbReference>
<dbReference type="InterPro" id="IPR021747">
    <property type="entry name" value="DUF3313"/>
</dbReference>
<sequence length="220" mass="23627" precursor="true">MSASVHGYSLAALISLGFLTGCASTQPVPYTGVTSSPQMKPDTQDDSGHIAYSYNTPTDWNKYSRAILDPVVIYQGKDAQFDDVTAEQKQQLAAYMQQQFGKSVGGRFPLTNAITPGTLRIRLTLTGAQTTTAFLGTFTRFDLMGGPYNIVQSVRGKQGSFTGSVSYAVEIYDAPSNQLLKAYIAKQYPNSLNIGATWGALSAAETGLDKGAEQLQAQLK</sequence>
<feature type="signal peptide" evidence="1">
    <location>
        <begin position="1"/>
        <end position="23"/>
    </location>
</feature>
<evidence type="ECO:0000313" key="3">
    <source>
        <dbReference type="EMBL" id="MFD3223986.1"/>
    </source>
</evidence>
<dbReference type="HOGENOM" id="CLU_108474_0_0_6"/>
<protein>
    <submittedName>
        <fullName evidence="3">DUF3313 domain-containing protein</fullName>
    </submittedName>
    <submittedName>
        <fullName evidence="2">Putative lipoprotein</fullName>
    </submittedName>
</protein>
<reference evidence="3 5" key="3">
    <citation type="submission" date="2024-09" db="EMBL/GenBank/DDBJ databases">
        <title>Genomes of Rahnella.</title>
        <authorList>
            <person name="Mnguni F.C."/>
            <person name="Shin G.Y."/>
            <person name="Coutinho T."/>
        </authorList>
    </citation>
    <scope>NUCLEOTIDE SEQUENCE [LARGE SCALE GENOMIC DNA]</scope>
    <source>
        <strain evidence="3 5">20WA0057</strain>
    </source>
</reference>
<evidence type="ECO:0000313" key="5">
    <source>
        <dbReference type="Proteomes" id="UP001598201"/>
    </source>
</evidence>
<geneLocation type="plasmid" evidence="2 4">
    <name>pRAHAQ01</name>
</geneLocation>
<evidence type="ECO:0000313" key="2">
    <source>
        <dbReference type="EMBL" id="ADW76409.1"/>
    </source>
</evidence>
<keyword evidence="5" id="KW-1185">Reference proteome</keyword>
<accession>A0A0H3FH16</accession>
<dbReference type="KEGG" id="rah:Rahaq_4830"/>
<reference evidence="4" key="1">
    <citation type="submission" date="2011-01" db="EMBL/GenBank/DDBJ databases">
        <title>Complete sequence of plasmid1 of Rahnella sp. Y9602.</title>
        <authorList>
            <consortium name="US DOE Joint Genome Institute"/>
            <person name="Lucas S."/>
            <person name="Copeland A."/>
            <person name="Lapidus A."/>
            <person name="Cheng J.-F."/>
            <person name="Goodwin L."/>
            <person name="Pitluck S."/>
            <person name="Lu M."/>
            <person name="Detter J.C."/>
            <person name="Han C."/>
            <person name="Tapia R."/>
            <person name="Land M."/>
            <person name="Hauser L."/>
            <person name="Kyrpides N."/>
            <person name="Ivanova N."/>
            <person name="Ovchinnikova G."/>
            <person name="Pagani I."/>
            <person name="Sobecky P.A."/>
            <person name="Martinez R.J."/>
            <person name="Woyke T."/>
        </authorList>
    </citation>
    <scope>NUCLEOTIDE SEQUENCE [LARGE SCALE GENOMIC DNA]</scope>
    <source>
        <strain evidence="4">Y9602</strain>
        <plasmid evidence="4">pRAHAQ01</plasmid>
    </source>
</reference>
<evidence type="ECO:0000313" key="4">
    <source>
        <dbReference type="Proteomes" id="UP000007257"/>
    </source>
</evidence>
<keyword evidence="2" id="KW-0449">Lipoprotein</keyword>
<keyword evidence="1" id="KW-0732">Signal</keyword>
<evidence type="ECO:0000256" key="1">
    <source>
        <dbReference type="SAM" id="SignalP"/>
    </source>
</evidence>
<dbReference type="EMBL" id="CP002506">
    <property type="protein sequence ID" value="ADW76409.1"/>
    <property type="molecule type" value="Genomic_DNA"/>
</dbReference>
<feature type="chain" id="PRO_5002609100" evidence="1">
    <location>
        <begin position="24"/>
        <end position="220"/>
    </location>
</feature>
<dbReference type="OrthoDB" id="7585546at2"/>
<keyword evidence="2" id="KW-0614">Plasmid</keyword>
<dbReference type="EMBL" id="JBHUCJ010000020">
    <property type="protein sequence ID" value="MFD3223986.1"/>
    <property type="molecule type" value="Genomic_DNA"/>
</dbReference>
<gene>
    <name evidence="2" type="ordered locus">Rahaq_4830</name>
    <name evidence="3" type="ORF">ACFPK4_10605</name>
</gene>